<protein>
    <submittedName>
        <fullName evidence="2">Uncharacterized protein</fullName>
    </submittedName>
</protein>
<dbReference type="AlphaFoldDB" id="A0A420N5F3"/>
<feature type="region of interest" description="Disordered" evidence="1">
    <location>
        <begin position="1"/>
        <end position="74"/>
    </location>
</feature>
<sequence>MPSSSQDNHRPAKQTQIFVDEEMDQDSLDDIQLSPCTSWPSSPAEDINSGLPPSLSSDSLCEEPVGMRMTPSGMLMPYGEEEILSADGILGRIIDTVNTARDIAHVIWTVGWRK</sequence>
<feature type="compositionally biased region" description="Acidic residues" evidence="1">
    <location>
        <begin position="19"/>
        <end position="29"/>
    </location>
</feature>
<proteinExistence type="predicted"/>
<reference evidence="2 3" key="1">
    <citation type="journal article" date="2018" name="Sci. Rep.">
        <title>Characterisation of pathogen-specific regions and novel effector candidates in Fusarium oxysporum f. sp. cepae.</title>
        <authorList>
            <person name="Armitage A.D."/>
            <person name="Taylor A."/>
            <person name="Sobczyk M.K."/>
            <person name="Baxter L."/>
            <person name="Greenfield B.P."/>
            <person name="Bates H.J."/>
            <person name="Wilson F."/>
            <person name="Jackson A.C."/>
            <person name="Ott S."/>
            <person name="Harrison R.J."/>
            <person name="Clarkson J.P."/>
        </authorList>
    </citation>
    <scope>NUCLEOTIDE SEQUENCE [LARGE SCALE GENOMIC DNA]</scope>
    <source>
        <strain evidence="2 3">Fo_A28</strain>
    </source>
</reference>
<comment type="caution">
    <text evidence="2">The sequence shown here is derived from an EMBL/GenBank/DDBJ whole genome shotgun (WGS) entry which is preliminary data.</text>
</comment>
<accession>A0A420N5F3</accession>
<evidence type="ECO:0000313" key="2">
    <source>
        <dbReference type="EMBL" id="RKK84825.1"/>
    </source>
</evidence>
<name>A0A420N5F3_FUSOX</name>
<gene>
    <name evidence="2" type="ORF">BFJ68_g17326</name>
</gene>
<organism evidence="2 3">
    <name type="scientific">Fusarium oxysporum</name>
    <name type="common">Fusarium vascular wilt</name>
    <dbReference type="NCBI Taxonomy" id="5507"/>
    <lineage>
        <taxon>Eukaryota</taxon>
        <taxon>Fungi</taxon>
        <taxon>Dikarya</taxon>
        <taxon>Ascomycota</taxon>
        <taxon>Pezizomycotina</taxon>
        <taxon>Sordariomycetes</taxon>
        <taxon>Hypocreomycetidae</taxon>
        <taxon>Hypocreales</taxon>
        <taxon>Nectriaceae</taxon>
        <taxon>Fusarium</taxon>
        <taxon>Fusarium oxysporum species complex</taxon>
    </lineage>
</organism>
<dbReference type="EMBL" id="MRCY01000502">
    <property type="protein sequence ID" value="RKK84825.1"/>
    <property type="molecule type" value="Genomic_DNA"/>
</dbReference>
<feature type="compositionally biased region" description="Low complexity" evidence="1">
    <location>
        <begin position="49"/>
        <end position="59"/>
    </location>
</feature>
<evidence type="ECO:0000313" key="3">
    <source>
        <dbReference type="Proteomes" id="UP000285860"/>
    </source>
</evidence>
<dbReference type="Proteomes" id="UP000285860">
    <property type="component" value="Unassembled WGS sequence"/>
</dbReference>
<evidence type="ECO:0000256" key="1">
    <source>
        <dbReference type="SAM" id="MobiDB-lite"/>
    </source>
</evidence>